<accession>A0A6G0U3S6</accession>
<reference evidence="1 2" key="1">
    <citation type="submission" date="2019-08" db="EMBL/GenBank/DDBJ databases">
        <title>The genome of the soybean aphid Biotype 1, its phylome, world population structure and adaptation to the North American continent.</title>
        <authorList>
            <person name="Giordano R."/>
            <person name="Donthu R.K."/>
            <person name="Hernandez A.G."/>
            <person name="Wright C.L."/>
            <person name="Zimin A.V."/>
        </authorList>
    </citation>
    <scope>NUCLEOTIDE SEQUENCE [LARGE SCALE GENOMIC DNA]</scope>
    <source>
        <tissue evidence="1">Whole aphids</tissue>
    </source>
</reference>
<evidence type="ECO:0000313" key="1">
    <source>
        <dbReference type="EMBL" id="KAE9543430.1"/>
    </source>
</evidence>
<protein>
    <submittedName>
        <fullName evidence="1">Uncharacterized protein</fullName>
    </submittedName>
</protein>
<dbReference type="Proteomes" id="UP000475862">
    <property type="component" value="Unassembled WGS sequence"/>
</dbReference>
<keyword evidence="2" id="KW-1185">Reference proteome</keyword>
<name>A0A6G0U3S6_APHGL</name>
<dbReference type="EMBL" id="VYZN01000008">
    <property type="protein sequence ID" value="KAE9543430.1"/>
    <property type="molecule type" value="Genomic_DNA"/>
</dbReference>
<comment type="caution">
    <text evidence="1">The sequence shown here is derived from an EMBL/GenBank/DDBJ whole genome shotgun (WGS) entry which is preliminary data.</text>
</comment>
<gene>
    <name evidence="1" type="ORF">AGLY_002230</name>
</gene>
<proteinExistence type="predicted"/>
<evidence type="ECO:0000313" key="2">
    <source>
        <dbReference type="Proteomes" id="UP000475862"/>
    </source>
</evidence>
<organism evidence="1 2">
    <name type="scientific">Aphis glycines</name>
    <name type="common">Soybean aphid</name>
    <dbReference type="NCBI Taxonomy" id="307491"/>
    <lineage>
        <taxon>Eukaryota</taxon>
        <taxon>Metazoa</taxon>
        <taxon>Ecdysozoa</taxon>
        <taxon>Arthropoda</taxon>
        <taxon>Hexapoda</taxon>
        <taxon>Insecta</taxon>
        <taxon>Pterygota</taxon>
        <taxon>Neoptera</taxon>
        <taxon>Paraneoptera</taxon>
        <taxon>Hemiptera</taxon>
        <taxon>Sternorrhyncha</taxon>
        <taxon>Aphidomorpha</taxon>
        <taxon>Aphidoidea</taxon>
        <taxon>Aphididae</taxon>
        <taxon>Aphidini</taxon>
        <taxon>Aphis</taxon>
        <taxon>Aphis</taxon>
    </lineage>
</organism>
<sequence>MVATATAGTYYVEIMHKRFPRRRRFKPKKKKNRLFPEEAIPYKMCYHESTQQIVPELDNNNYQLSFKISFPLKFTIHFNLPFCTASLRKKWVPLCCTLGGGVDLGLGIYDLYYLNNNKYQKSFQAKPLFNAVLKIYGEPCTKYSKLSYKRKIFYDFSTTKLLANFRNFDIFQQLIRNLVLNFQDFLVSQKIFIFLSYSKIKKSILTKTNFA</sequence>
<dbReference type="AlphaFoldDB" id="A0A6G0U3S6"/>